<dbReference type="Proteomes" id="UP001158576">
    <property type="component" value="Chromosome YSR"/>
</dbReference>
<sequence length="242" mass="27111">MFVEPRVKDQFSCICPPCYNLRNICGRVSDLLFHLEITTRKLTLEETLTFLMASKGCKQPLYQDLGVFLSSCASFSCQCSEESSLDFSETLKKYERVKEIMEDKGPYDMMTFKTKIMSKLARKRDHGVLKDIAQTKAYSAKGLIIELTKLARDDLGHLTQTILTAHLCSKLCTGEVHPREVLTAEADFAGEFSAGKTGGTSTQANTLRSGADKDELIVHTLILWGYRMSEKTSWIESASIQP</sequence>
<gene>
    <name evidence="1" type="ORF">OKIOD_LOCUS8601</name>
</gene>
<evidence type="ECO:0000313" key="2">
    <source>
        <dbReference type="Proteomes" id="UP001158576"/>
    </source>
</evidence>
<accession>A0ABN7SI14</accession>
<keyword evidence="2" id="KW-1185">Reference proteome</keyword>
<reference evidence="1 2" key="1">
    <citation type="submission" date="2021-04" db="EMBL/GenBank/DDBJ databases">
        <authorList>
            <person name="Bliznina A."/>
        </authorList>
    </citation>
    <scope>NUCLEOTIDE SEQUENCE [LARGE SCALE GENOMIC DNA]</scope>
</reference>
<protein>
    <submittedName>
        <fullName evidence="1">Oidioi.mRNA.OKI2018_I69.YSR.g17043.t1.cds</fullName>
    </submittedName>
</protein>
<proteinExistence type="predicted"/>
<dbReference type="EMBL" id="OU015570">
    <property type="protein sequence ID" value="CAG5101392.1"/>
    <property type="molecule type" value="Genomic_DNA"/>
</dbReference>
<organism evidence="1 2">
    <name type="scientific">Oikopleura dioica</name>
    <name type="common">Tunicate</name>
    <dbReference type="NCBI Taxonomy" id="34765"/>
    <lineage>
        <taxon>Eukaryota</taxon>
        <taxon>Metazoa</taxon>
        <taxon>Chordata</taxon>
        <taxon>Tunicata</taxon>
        <taxon>Appendicularia</taxon>
        <taxon>Copelata</taxon>
        <taxon>Oikopleuridae</taxon>
        <taxon>Oikopleura</taxon>
    </lineage>
</organism>
<name>A0ABN7SI14_OIKDI</name>
<evidence type="ECO:0000313" key="1">
    <source>
        <dbReference type="EMBL" id="CAG5101392.1"/>
    </source>
</evidence>